<dbReference type="AlphaFoldDB" id="A0A1B0VRN9"/>
<evidence type="ECO:0000256" key="8">
    <source>
        <dbReference type="ARBA" id="ARBA00023002"/>
    </source>
</evidence>
<dbReference type="GO" id="GO:0016705">
    <property type="term" value="F:oxidoreductase activity, acting on paired donors, with incorporation or reduction of molecular oxygen"/>
    <property type="evidence" value="ECO:0007669"/>
    <property type="project" value="InterPro"/>
</dbReference>
<evidence type="ECO:0000256" key="11">
    <source>
        <dbReference type="ARBA" id="ARBA00023136"/>
    </source>
</evidence>
<comment type="similarity">
    <text evidence="3 13">Belongs to the cytochrome P450 family.</text>
</comment>
<dbReference type="GO" id="GO:0016020">
    <property type="term" value="C:membrane"/>
    <property type="evidence" value="ECO:0007669"/>
    <property type="project" value="UniProtKB-SubCell"/>
</dbReference>
<reference evidence="14" key="1">
    <citation type="submission" date="2015-08" db="EMBL/GenBank/DDBJ databases">
        <title>Elucidation of the biosynthetic pathway of forskolin and production in yeast.</title>
        <authorList>
            <person name="Pateraki I."/>
            <person name="Andersen-Ranberg J."/>
            <person name="Jensen N.B."/>
            <person name="Wubshet S.G."/>
            <person name="Staerk D."/>
            <person name="Hallstrroem B."/>
            <person name="Hamberger B."/>
            <person name="Olsen C.E."/>
            <person name="Hansen J."/>
            <person name="Moeller B.L."/>
            <person name="Hamberger B."/>
        </authorList>
    </citation>
    <scope>NUCLEOTIDE SEQUENCE</scope>
</reference>
<keyword evidence="8 13" id="KW-0560">Oxidoreductase</keyword>
<dbReference type="InterPro" id="IPR001128">
    <property type="entry name" value="Cyt_P450"/>
</dbReference>
<dbReference type="Gene3D" id="1.10.630.10">
    <property type="entry name" value="Cytochrome P450"/>
    <property type="match status" value="1"/>
</dbReference>
<dbReference type="PANTHER" id="PTHR47950">
    <property type="entry name" value="CYTOCHROME P450, FAMILY 76, SUBFAMILY C, POLYPEPTIDE 5-RELATED"/>
    <property type="match status" value="1"/>
</dbReference>
<dbReference type="EMBL" id="KT382346">
    <property type="protein sequence ID" value="AMZ03390.1"/>
    <property type="molecule type" value="mRNA"/>
</dbReference>
<evidence type="ECO:0000256" key="3">
    <source>
        <dbReference type="ARBA" id="ARBA00010617"/>
    </source>
</evidence>
<dbReference type="FunFam" id="1.10.630.10:FF:000007">
    <property type="entry name" value="Cytochrome P450 76C4"/>
    <property type="match status" value="1"/>
</dbReference>
<dbReference type="PANTHER" id="PTHR47950:SF4">
    <property type="entry name" value="GERANIOL 8-HYDROXYLASE-LIKE"/>
    <property type="match status" value="1"/>
</dbReference>
<dbReference type="SUPFAM" id="SSF48264">
    <property type="entry name" value="Cytochrome P450"/>
    <property type="match status" value="1"/>
</dbReference>
<evidence type="ECO:0000256" key="13">
    <source>
        <dbReference type="RuleBase" id="RU000461"/>
    </source>
</evidence>
<comment type="subcellular location">
    <subcellularLocation>
        <location evidence="2">Membrane</location>
        <topology evidence="2">Single-pass membrane protein</topology>
    </subcellularLocation>
</comment>
<dbReference type="GO" id="GO:0004497">
    <property type="term" value="F:monooxygenase activity"/>
    <property type="evidence" value="ECO:0007669"/>
    <property type="project" value="UniProtKB-KW"/>
</dbReference>
<dbReference type="Pfam" id="PF00067">
    <property type="entry name" value="p450"/>
    <property type="match status" value="1"/>
</dbReference>
<protein>
    <submittedName>
        <fullName evidence="14">Cytochrome P450 CYP76AH10</fullName>
    </submittedName>
</protein>
<dbReference type="PRINTS" id="PR00385">
    <property type="entry name" value="P450"/>
</dbReference>
<dbReference type="InterPro" id="IPR036396">
    <property type="entry name" value="Cyt_P450_sf"/>
</dbReference>
<evidence type="ECO:0000256" key="12">
    <source>
        <dbReference type="PIRSR" id="PIRSR602401-1"/>
    </source>
</evidence>
<dbReference type="InterPro" id="IPR002401">
    <property type="entry name" value="Cyt_P450_E_grp-I"/>
</dbReference>
<evidence type="ECO:0000256" key="9">
    <source>
        <dbReference type="ARBA" id="ARBA00023004"/>
    </source>
</evidence>
<keyword evidence="6 12" id="KW-0479">Metal-binding</keyword>
<keyword evidence="11" id="KW-0472">Membrane</keyword>
<evidence type="ECO:0000313" key="14">
    <source>
        <dbReference type="EMBL" id="AMZ03390.1"/>
    </source>
</evidence>
<evidence type="ECO:0000256" key="6">
    <source>
        <dbReference type="ARBA" id="ARBA00022723"/>
    </source>
</evidence>
<evidence type="ECO:0000256" key="4">
    <source>
        <dbReference type="ARBA" id="ARBA00022617"/>
    </source>
</evidence>
<keyword evidence="10 13" id="KW-0503">Monooxygenase</keyword>
<dbReference type="GO" id="GO:0005506">
    <property type="term" value="F:iron ion binding"/>
    <property type="evidence" value="ECO:0007669"/>
    <property type="project" value="InterPro"/>
</dbReference>
<evidence type="ECO:0000256" key="1">
    <source>
        <dbReference type="ARBA" id="ARBA00001971"/>
    </source>
</evidence>
<sequence length="496" mass="56763">MDNFVLLVLLFLALPAWLLYRRWSLRRRKLPPGPFPPPIIGNILQLGQHPNRSLAKLARTYGPLMSLRLGSSYAVIVSSSEMAKEVLQKHDAVFSGRAMPTCVKVHDHHNVSMNVIPLGSRWRKFRKICAEKLFSNIRLDGSEELRTERLTKLREYVRECSEGGREMNVVEATFVTMMNLMWATLFSSEMTTYDSDASQELKEIINGITRYMGLPNVADFFPIFERLDPQGIKRKVEFYMGKLLAIMGDLVEQRLKSRRSTLHYQKKNDFLETLLDIHEGGEYDLSLKEIKHLLTDLIIAGADTTSSTTEWAMTELLLNPDKLSKAKHELRTIIGENKQMRESDISRLPYLKAVVKEVLRCHPPSPLLAPHKTEEDVELNGYIIPKHTKVLINVWAITKDPTLWTDPNSFEPERFLDNNIDFKGQDFELIPFGSGRRICPGLPLAYRMLHVLVATLIHNFDWKFEVGAEGKEAHRTDVFGLALQKAFPLRATPISL</sequence>
<dbReference type="PROSITE" id="PS00086">
    <property type="entry name" value="CYTOCHROME_P450"/>
    <property type="match status" value="1"/>
</dbReference>
<feature type="binding site" description="axial binding residue" evidence="12">
    <location>
        <position position="439"/>
    </location>
    <ligand>
        <name>heme</name>
        <dbReference type="ChEBI" id="CHEBI:30413"/>
    </ligand>
    <ligandPart>
        <name>Fe</name>
        <dbReference type="ChEBI" id="CHEBI:18248"/>
    </ligandPart>
</feature>
<evidence type="ECO:0000256" key="5">
    <source>
        <dbReference type="ARBA" id="ARBA00022692"/>
    </source>
</evidence>
<evidence type="ECO:0000256" key="10">
    <source>
        <dbReference type="ARBA" id="ARBA00023033"/>
    </source>
</evidence>
<dbReference type="GO" id="GO:0016114">
    <property type="term" value="P:terpenoid biosynthetic process"/>
    <property type="evidence" value="ECO:0007669"/>
    <property type="project" value="UniProtKB-ARBA"/>
</dbReference>
<organism evidence="14">
    <name type="scientific">Plectranthus barbatus</name>
    <dbReference type="NCBI Taxonomy" id="41228"/>
    <lineage>
        <taxon>Eukaryota</taxon>
        <taxon>Viridiplantae</taxon>
        <taxon>Streptophyta</taxon>
        <taxon>Embryophyta</taxon>
        <taxon>Tracheophyta</taxon>
        <taxon>Spermatophyta</taxon>
        <taxon>Magnoliopsida</taxon>
        <taxon>eudicotyledons</taxon>
        <taxon>Gunneridae</taxon>
        <taxon>Pentapetalae</taxon>
        <taxon>asterids</taxon>
        <taxon>lamiids</taxon>
        <taxon>Lamiales</taxon>
        <taxon>Lamiaceae</taxon>
        <taxon>Nepetoideae</taxon>
        <taxon>Ocimeae</taxon>
        <taxon>Plectranthinae</taxon>
        <taxon>Plectranthus</taxon>
    </lineage>
</organism>
<keyword evidence="5" id="KW-0812">Transmembrane</keyword>
<dbReference type="CDD" id="cd11073">
    <property type="entry name" value="CYP76-like"/>
    <property type="match status" value="1"/>
</dbReference>
<keyword evidence="4 12" id="KW-0349">Heme</keyword>
<evidence type="ECO:0000256" key="2">
    <source>
        <dbReference type="ARBA" id="ARBA00004167"/>
    </source>
</evidence>
<keyword evidence="7" id="KW-1133">Transmembrane helix</keyword>
<comment type="cofactor">
    <cofactor evidence="1 12">
        <name>heme</name>
        <dbReference type="ChEBI" id="CHEBI:30413"/>
    </cofactor>
</comment>
<name>A0A1B0VRN9_9LAMI</name>
<evidence type="ECO:0000256" key="7">
    <source>
        <dbReference type="ARBA" id="ARBA00022989"/>
    </source>
</evidence>
<keyword evidence="9 12" id="KW-0408">Iron</keyword>
<dbReference type="InterPro" id="IPR017972">
    <property type="entry name" value="Cyt_P450_CS"/>
</dbReference>
<dbReference type="PRINTS" id="PR00463">
    <property type="entry name" value="EP450I"/>
</dbReference>
<proteinExistence type="evidence at transcript level"/>
<dbReference type="GO" id="GO:0020037">
    <property type="term" value="F:heme binding"/>
    <property type="evidence" value="ECO:0007669"/>
    <property type="project" value="InterPro"/>
</dbReference>
<accession>A0A1B0VRN9</accession>